<keyword evidence="2" id="KW-1185">Reference proteome</keyword>
<dbReference type="Proteomes" id="UP000053676">
    <property type="component" value="Unassembled WGS sequence"/>
</dbReference>
<proteinExistence type="predicted"/>
<sequence length="73" mass="8622">MNRVEPLKAQLNLTSAAKEAFFERMRDSQRLSSMMVFAQQRLTFPCYRQDSTLSLMITVFWIRRSVKTSMLEV</sequence>
<dbReference type="EMBL" id="KI657455">
    <property type="protein sequence ID" value="ETN87263.1"/>
    <property type="molecule type" value="Genomic_DNA"/>
</dbReference>
<dbReference type="KEGG" id="nai:NECAME_00122"/>
<accession>W2TZM6</accession>
<reference evidence="2" key="1">
    <citation type="journal article" date="2014" name="Nat. Genet.">
        <title>Genome of the human hookworm Necator americanus.</title>
        <authorList>
            <person name="Tang Y.T."/>
            <person name="Gao X."/>
            <person name="Rosa B.A."/>
            <person name="Abubucker S."/>
            <person name="Hallsworth-Pepin K."/>
            <person name="Martin J."/>
            <person name="Tyagi R."/>
            <person name="Heizer E."/>
            <person name="Zhang X."/>
            <person name="Bhonagiri-Palsikar V."/>
            <person name="Minx P."/>
            <person name="Warren W.C."/>
            <person name="Wang Q."/>
            <person name="Zhan B."/>
            <person name="Hotez P.J."/>
            <person name="Sternberg P.W."/>
            <person name="Dougall A."/>
            <person name="Gaze S.T."/>
            <person name="Mulvenna J."/>
            <person name="Sotillo J."/>
            <person name="Ranganathan S."/>
            <person name="Rabelo E.M."/>
            <person name="Wilson R.K."/>
            <person name="Felgner P.L."/>
            <person name="Bethony J."/>
            <person name="Hawdon J.M."/>
            <person name="Gasser R.B."/>
            <person name="Loukas A."/>
            <person name="Mitreva M."/>
        </authorList>
    </citation>
    <scope>NUCLEOTIDE SEQUENCE [LARGE SCALE GENOMIC DNA]</scope>
</reference>
<name>W2TZM6_NECAM</name>
<organism evidence="1 2">
    <name type="scientific">Necator americanus</name>
    <name type="common">Human hookworm</name>
    <dbReference type="NCBI Taxonomy" id="51031"/>
    <lineage>
        <taxon>Eukaryota</taxon>
        <taxon>Metazoa</taxon>
        <taxon>Ecdysozoa</taxon>
        <taxon>Nematoda</taxon>
        <taxon>Chromadorea</taxon>
        <taxon>Rhabditida</taxon>
        <taxon>Rhabditina</taxon>
        <taxon>Rhabditomorpha</taxon>
        <taxon>Strongyloidea</taxon>
        <taxon>Ancylostomatidae</taxon>
        <taxon>Bunostominae</taxon>
        <taxon>Necator</taxon>
    </lineage>
</organism>
<dbReference type="AlphaFoldDB" id="W2TZM6"/>
<gene>
    <name evidence="1" type="ORF">NECAME_00122</name>
</gene>
<evidence type="ECO:0000313" key="1">
    <source>
        <dbReference type="EMBL" id="ETN87263.1"/>
    </source>
</evidence>
<evidence type="ECO:0000313" key="2">
    <source>
        <dbReference type="Proteomes" id="UP000053676"/>
    </source>
</evidence>
<protein>
    <submittedName>
        <fullName evidence="1">Uncharacterized protein</fullName>
    </submittedName>
</protein>